<organism evidence="8 9">
    <name type="scientific">Leuconostoc carnosum (strain JB16)</name>
    <dbReference type="NCBI Taxonomy" id="1229758"/>
    <lineage>
        <taxon>Bacteria</taxon>
        <taxon>Bacillati</taxon>
        <taxon>Bacillota</taxon>
        <taxon>Bacilli</taxon>
        <taxon>Lactobacillales</taxon>
        <taxon>Lactobacillaceae</taxon>
        <taxon>Leuconostoc</taxon>
    </lineage>
</organism>
<dbReference type="AlphaFoldDB" id="K0DBB1"/>
<accession>K0DBB1</accession>
<keyword evidence="9" id="KW-1185">Reference proteome</keyword>
<evidence type="ECO:0000256" key="3">
    <source>
        <dbReference type="ARBA" id="ARBA00022475"/>
    </source>
</evidence>
<dbReference type="GO" id="GO:0005886">
    <property type="term" value="C:plasma membrane"/>
    <property type="evidence" value="ECO:0007669"/>
    <property type="project" value="UniProtKB-SubCell"/>
</dbReference>
<feature type="domain" description="ABC transporter substrate-binding protein PnrA-like" evidence="7">
    <location>
        <begin position="47"/>
        <end position="358"/>
    </location>
</feature>
<evidence type="ECO:0000313" key="8">
    <source>
        <dbReference type="EMBL" id="AFT82168.1"/>
    </source>
</evidence>
<dbReference type="PANTHER" id="PTHR34296:SF2">
    <property type="entry name" value="ABC TRANSPORTER GUANOSINE-BINDING PROTEIN NUPN"/>
    <property type="match status" value="1"/>
</dbReference>
<evidence type="ECO:0000256" key="6">
    <source>
        <dbReference type="ARBA" id="ARBA00023288"/>
    </source>
</evidence>
<sequence length="361" mass="37542">MYLHMMGIMQRSAQIGIGIVAVAVIGGGIYAATRGGSESSDKDNHTVALVTDGGGVDDRSFNQSAWAGVKAYGKEHNLKQGATGYNYFQSSDASDIKTNLQTAVKGGYKLVYGVGFAAAPALTNVSKANQKTNFAIIDAVVKENNVASLMFKSEQSSYLAGVAAATQTKSKTVGFIGGIHGDIIDTFEAGFKAGVKATNPDIKVVTQYADSFTDAAKGKTIAASMVAGGADVIFQAAGGTGSGVFSEAKANNQKLVPNSDEKVWVIGVDMDQKQDGAYTAKGNKKSNFTLVSAVKRVDNAVESLSNQARNDKFPGGKTITYGLKEKGVGLTNDSASSEVWSAVQSAQKKIIAGDVDVPVHP</sequence>
<gene>
    <name evidence="8" type="ordered locus">C270_06295</name>
</gene>
<evidence type="ECO:0000256" key="5">
    <source>
        <dbReference type="ARBA" id="ARBA00023136"/>
    </source>
</evidence>
<dbReference type="InterPro" id="IPR003760">
    <property type="entry name" value="PnrA-like"/>
</dbReference>
<evidence type="ECO:0000256" key="1">
    <source>
        <dbReference type="ARBA" id="ARBA00004193"/>
    </source>
</evidence>
<dbReference type="CDD" id="cd06354">
    <property type="entry name" value="PBP1_PrnA-like"/>
    <property type="match status" value="1"/>
</dbReference>
<evidence type="ECO:0000256" key="2">
    <source>
        <dbReference type="ARBA" id="ARBA00008610"/>
    </source>
</evidence>
<dbReference type="HOGENOM" id="CLU_038813_0_0_9"/>
<dbReference type="eggNOG" id="COG1744">
    <property type="taxonomic scope" value="Bacteria"/>
</dbReference>
<keyword evidence="3" id="KW-1003">Cell membrane</keyword>
<evidence type="ECO:0000313" key="9">
    <source>
        <dbReference type="Proteomes" id="UP000006299"/>
    </source>
</evidence>
<dbReference type="PATRIC" id="fig|1229758.3.peg.1263"/>
<reference evidence="8 9" key="1">
    <citation type="journal article" date="2012" name="J. Bacteriol.">
        <title>Complete genome sequence of Leuconostoc carnosum strain JB16, isolated from Kimchi.</title>
        <authorList>
            <person name="Jung J.Y."/>
            <person name="Lee S.H."/>
            <person name="Jeon C.O."/>
        </authorList>
    </citation>
    <scope>NUCLEOTIDE SEQUENCE [LARGE SCALE GENOMIC DNA]</scope>
    <source>
        <strain evidence="8 9">JB16</strain>
    </source>
</reference>
<protein>
    <submittedName>
        <fullName evidence="8">Nucleoside-binding protein</fullName>
    </submittedName>
</protein>
<dbReference type="InterPro" id="IPR028082">
    <property type="entry name" value="Peripla_BP_I"/>
</dbReference>
<dbReference type="STRING" id="1229758.C270_06295"/>
<dbReference type="InterPro" id="IPR050957">
    <property type="entry name" value="BMP_lipoprotein"/>
</dbReference>
<dbReference type="SUPFAM" id="SSF53822">
    <property type="entry name" value="Periplasmic binding protein-like I"/>
    <property type="match status" value="1"/>
</dbReference>
<evidence type="ECO:0000259" key="7">
    <source>
        <dbReference type="Pfam" id="PF02608"/>
    </source>
</evidence>
<comment type="similarity">
    <text evidence="2">Belongs to the BMP lipoprotein family.</text>
</comment>
<keyword evidence="5" id="KW-0472">Membrane</keyword>
<dbReference type="Pfam" id="PF02608">
    <property type="entry name" value="Bmp"/>
    <property type="match status" value="1"/>
</dbReference>
<dbReference type="KEGG" id="lcn:C270_06295"/>
<dbReference type="Proteomes" id="UP000006299">
    <property type="component" value="Chromosome"/>
</dbReference>
<dbReference type="EMBL" id="CP003851">
    <property type="protein sequence ID" value="AFT82168.1"/>
    <property type="molecule type" value="Genomic_DNA"/>
</dbReference>
<evidence type="ECO:0000256" key="4">
    <source>
        <dbReference type="ARBA" id="ARBA00022729"/>
    </source>
</evidence>
<keyword evidence="6" id="KW-0449">Lipoprotein</keyword>
<dbReference type="Gene3D" id="3.40.50.2300">
    <property type="match status" value="2"/>
</dbReference>
<name>K0DBB1_LEUCJ</name>
<proteinExistence type="inferred from homology"/>
<keyword evidence="4" id="KW-0732">Signal</keyword>
<dbReference type="PANTHER" id="PTHR34296">
    <property type="entry name" value="TRANSCRIPTIONAL ACTIVATOR PROTEIN MED"/>
    <property type="match status" value="1"/>
</dbReference>
<comment type="subcellular location">
    <subcellularLocation>
        <location evidence="1">Cell membrane</location>
        <topology evidence="1">Lipid-anchor</topology>
    </subcellularLocation>
</comment>